<dbReference type="InterPro" id="IPR049874">
    <property type="entry name" value="ROK_cs"/>
</dbReference>
<gene>
    <name evidence="4" type="ORF">GKZ89_14495</name>
</gene>
<dbReference type="Pfam" id="PF00480">
    <property type="entry name" value="ROK"/>
    <property type="match status" value="1"/>
</dbReference>
<dbReference type="Pfam" id="PF13412">
    <property type="entry name" value="HTH_24"/>
    <property type="match status" value="1"/>
</dbReference>
<dbReference type="SUPFAM" id="SSF53067">
    <property type="entry name" value="Actin-like ATPase domain"/>
    <property type="match status" value="1"/>
</dbReference>
<evidence type="ECO:0000256" key="2">
    <source>
        <dbReference type="ARBA" id="ARBA00006479"/>
    </source>
</evidence>
<reference evidence="4 5" key="1">
    <citation type="journal article" date="2017" name="Int. J. Syst. Evol. Microbiol.">
        <title>Bacillus mangrovi sp. nov., isolated from a sediment sample from a mangrove forest.</title>
        <authorList>
            <person name="Gupta V."/>
            <person name="Singh P.K."/>
            <person name="Korpole S."/>
            <person name="Tanuku N.R.S."/>
            <person name="Pinnaka A.K."/>
        </authorList>
    </citation>
    <scope>NUCLEOTIDE SEQUENCE [LARGE SCALE GENOMIC DNA]</scope>
    <source>
        <strain evidence="4 5">KCTC 33872</strain>
    </source>
</reference>
<dbReference type="Gene3D" id="3.30.420.40">
    <property type="match status" value="2"/>
</dbReference>
<dbReference type="PANTHER" id="PTHR18964">
    <property type="entry name" value="ROK (REPRESSOR, ORF, KINASE) FAMILY"/>
    <property type="match status" value="1"/>
</dbReference>
<sequence>MVGSFQLMKSLNRSLILNIIRSAGMISRADIAKKTKLTPPTVTNITGGLLSEGIILEGQTGPSSGGRKPIMLRINSRNFFIAGVDVGVKKIRFGLADLNADLSYQTVVPISERMSEADLVRVITEQVQKLMRESAVPKEKMIGIGIGMHGVVDAERGISVFAPGLKLKNIPLKTMLEDVFLIPVKVENDVRAMALGEAWFGEGRGLDDLICINVGYGIGAGIIMNGRLFRGSHGLAGEIGHTVADLNGPRCTCGNYGCLQTLAAHDGLKNAALKEIILGRPTLISEMADGKPDKISGIVIHEAAKLGDELAIEILRGAGRYLGAAVSNLVHILNPPKIIVGGGISKAGAFILDPLREVVMKRSISEEARKTVIVESGLGDSAGLIGACTLVLSDLFSLNYENTKQTV</sequence>
<evidence type="ECO:0000256" key="1">
    <source>
        <dbReference type="ARBA" id="ARBA00002486"/>
    </source>
</evidence>
<keyword evidence="3" id="KW-0119">Carbohydrate metabolism</keyword>
<dbReference type="AlphaFoldDB" id="A0A7X2S7A7"/>
<dbReference type="InterPro" id="IPR036388">
    <property type="entry name" value="WH-like_DNA-bd_sf"/>
</dbReference>
<dbReference type="Gene3D" id="1.10.10.10">
    <property type="entry name" value="Winged helix-like DNA-binding domain superfamily/Winged helix DNA-binding domain"/>
    <property type="match status" value="1"/>
</dbReference>
<dbReference type="Proteomes" id="UP000434639">
    <property type="component" value="Unassembled WGS sequence"/>
</dbReference>
<evidence type="ECO:0000313" key="5">
    <source>
        <dbReference type="Proteomes" id="UP000434639"/>
    </source>
</evidence>
<dbReference type="InterPro" id="IPR043129">
    <property type="entry name" value="ATPase_NBD"/>
</dbReference>
<keyword evidence="3" id="KW-0859">Xylose metabolism</keyword>
<protein>
    <submittedName>
        <fullName evidence="4">ROK family protein</fullName>
    </submittedName>
</protein>
<evidence type="ECO:0000256" key="3">
    <source>
        <dbReference type="ARBA" id="ARBA00022629"/>
    </source>
</evidence>
<dbReference type="PROSITE" id="PS01125">
    <property type="entry name" value="ROK"/>
    <property type="match status" value="1"/>
</dbReference>
<name>A0A7X2S7A7_9BACI</name>
<proteinExistence type="inferred from homology"/>
<keyword evidence="5" id="KW-1185">Reference proteome</keyword>
<dbReference type="OrthoDB" id="9796533at2"/>
<dbReference type="InterPro" id="IPR000600">
    <property type="entry name" value="ROK"/>
</dbReference>
<dbReference type="SUPFAM" id="SSF46785">
    <property type="entry name" value="Winged helix' DNA-binding domain"/>
    <property type="match status" value="1"/>
</dbReference>
<dbReference type="GO" id="GO:0042732">
    <property type="term" value="P:D-xylose metabolic process"/>
    <property type="evidence" value="ECO:0007669"/>
    <property type="project" value="UniProtKB-KW"/>
</dbReference>
<comment type="similarity">
    <text evidence="2">Belongs to the ROK (NagC/XylR) family.</text>
</comment>
<dbReference type="InterPro" id="IPR036390">
    <property type="entry name" value="WH_DNA-bd_sf"/>
</dbReference>
<comment type="function">
    <text evidence="1">Transcriptional repressor of xylose-utilizing enzymes.</text>
</comment>
<dbReference type="EMBL" id="WMIB01000016">
    <property type="protein sequence ID" value="MTH54610.1"/>
    <property type="molecule type" value="Genomic_DNA"/>
</dbReference>
<dbReference type="CDD" id="cd24076">
    <property type="entry name" value="ASKHA_ATPase_ROK_BsXylR-like"/>
    <property type="match status" value="1"/>
</dbReference>
<evidence type="ECO:0000313" key="4">
    <source>
        <dbReference type="EMBL" id="MTH54610.1"/>
    </source>
</evidence>
<accession>A0A7X2S7A7</accession>
<dbReference type="PANTHER" id="PTHR18964:SF149">
    <property type="entry name" value="BIFUNCTIONAL UDP-N-ACETYLGLUCOSAMINE 2-EPIMERASE_N-ACETYLMANNOSAMINE KINASE"/>
    <property type="match status" value="1"/>
</dbReference>
<organism evidence="4 5">
    <name type="scientific">Metabacillus mangrovi</name>
    <dbReference type="NCBI Taxonomy" id="1491830"/>
    <lineage>
        <taxon>Bacteria</taxon>
        <taxon>Bacillati</taxon>
        <taxon>Bacillota</taxon>
        <taxon>Bacilli</taxon>
        <taxon>Bacillales</taxon>
        <taxon>Bacillaceae</taxon>
        <taxon>Metabacillus</taxon>
    </lineage>
</organism>
<comment type="caution">
    <text evidence="4">The sequence shown here is derived from an EMBL/GenBank/DDBJ whole genome shotgun (WGS) entry which is preliminary data.</text>
</comment>